<dbReference type="AlphaFoldDB" id="A0A5D0XM38"/>
<dbReference type="GO" id="GO:0006284">
    <property type="term" value="P:base-excision repair"/>
    <property type="evidence" value="ECO:0007669"/>
    <property type="project" value="InterPro"/>
</dbReference>
<comment type="caution">
    <text evidence="2">The sequence shown here is derived from an EMBL/GenBank/DDBJ whole genome shotgun (WGS) entry which is preliminary data.</text>
</comment>
<dbReference type="InterPro" id="IPR052891">
    <property type="entry name" value="DNA-3mA_glycosylase"/>
</dbReference>
<keyword evidence="1" id="KW-0479">Metal-binding</keyword>
<gene>
    <name evidence="2" type="ORF">FQ377_12800</name>
</gene>
<proteinExistence type="predicted"/>
<evidence type="ECO:0000313" key="2">
    <source>
        <dbReference type="EMBL" id="TYC97513.1"/>
    </source>
</evidence>
<keyword evidence="3" id="KW-1185">Reference proteome</keyword>
<protein>
    <submittedName>
        <fullName evidence="2">DNA-3-methyladenine glycosylase I</fullName>
    </submittedName>
</protein>
<evidence type="ECO:0000313" key="3">
    <source>
        <dbReference type="Proteomes" id="UP000323410"/>
    </source>
</evidence>
<name>A0A5D0XM38_9MICC</name>
<feature type="binding site" evidence="1">
    <location>
        <position position="186"/>
    </location>
    <ligand>
        <name>Zn(2+)</name>
        <dbReference type="ChEBI" id="CHEBI:29105"/>
    </ligand>
</feature>
<dbReference type="GO" id="GO:0008725">
    <property type="term" value="F:DNA-3-methyladenine glycosylase activity"/>
    <property type="evidence" value="ECO:0007669"/>
    <property type="project" value="InterPro"/>
</dbReference>
<dbReference type="Proteomes" id="UP000323410">
    <property type="component" value="Unassembled WGS sequence"/>
</dbReference>
<dbReference type="Gene3D" id="1.10.340.30">
    <property type="entry name" value="Hypothetical protein, domain 2"/>
    <property type="match status" value="1"/>
</dbReference>
<dbReference type="GO" id="GO:0046872">
    <property type="term" value="F:metal ion binding"/>
    <property type="evidence" value="ECO:0007669"/>
    <property type="project" value="UniProtKB-KW"/>
</dbReference>
<sequence>MSPAVPGSDGRPRCGWAVSSAEYERYHDEEWGRPVRSEQGLYERLSLEAFQSGLSWITILRKRPAFRRAFAAFDPDTVAAFGTEDVERLMADTGIVRNRRKIEATIVNARALLALPAGTSLGAILQAHRPPAGPAPMDLSDVPASTPGSIALARELRTLGFRFVGPITAYAMLQATGYVDDHLRDCWVRGGAATAESDDPPGDPLRR</sequence>
<dbReference type="SUPFAM" id="SSF48150">
    <property type="entry name" value="DNA-glycosylase"/>
    <property type="match status" value="1"/>
</dbReference>
<dbReference type="PANTHER" id="PTHR30037:SF4">
    <property type="entry name" value="DNA-3-METHYLADENINE GLYCOSYLASE I"/>
    <property type="match status" value="1"/>
</dbReference>
<dbReference type="RefSeq" id="WP_148601650.1">
    <property type="nucleotide sequence ID" value="NZ_VSLD01000007.1"/>
</dbReference>
<feature type="binding site" evidence="1">
    <location>
        <position position="182"/>
    </location>
    <ligand>
        <name>Zn(2+)</name>
        <dbReference type="ChEBI" id="CHEBI:29105"/>
    </ligand>
</feature>
<keyword evidence="1" id="KW-0862">Zinc</keyword>
<dbReference type="OrthoDB" id="9807664at2"/>
<feature type="binding site" evidence="1">
    <location>
        <position position="27"/>
    </location>
    <ligand>
        <name>Zn(2+)</name>
        <dbReference type="ChEBI" id="CHEBI:29105"/>
    </ligand>
</feature>
<reference evidence="2 3" key="1">
    <citation type="submission" date="2019-08" db="EMBL/GenBank/DDBJ databases">
        <title>Genone of Arthrobacter echini P9.</title>
        <authorList>
            <person name="Bowman J.P."/>
        </authorList>
    </citation>
    <scope>NUCLEOTIDE SEQUENCE [LARGE SCALE GENOMIC DNA]</scope>
    <source>
        <strain evidence="2 3">P9</strain>
    </source>
</reference>
<dbReference type="Pfam" id="PF03352">
    <property type="entry name" value="Adenine_glyco"/>
    <property type="match status" value="1"/>
</dbReference>
<dbReference type="InterPro" id="IPR005019">
    <property type="entry name" value="Adenine_glyco"/>
</dbReference>
<dbReference type="PANTHER" id="PTHR30037">
    <property type="entry name" value="DNA-3-METHYLADENINE GLYCOSYLASE 1"/>
    <property type="match status" value="1"/>
</dbReference>
<feature type="binding site" evidence="1">
    <location>
        <position position="14"/>
    </location>
    <ligand>
        <name>Zn(2+)</name>
        <dbReference type="ChEBI" id="CHEBI:29105"/>
    </ligand>
</feature>
<dbReference type="EMBL" id="VSLD01000007">
    <property type="protein sequence ID" value="TYC97513.1"/>
    <property type="molecule type" value="Genomic_DNA"/>
</dbReference>
<organism evidence="2 3">
    <name type="scientific">Arthrobacter echini</name>
    <dbReference type="NCBI Taxonomy" id="1529066"/>
    <lineage>
        <taxon>Bacteria</taxon>
        <taxon>Bacillati</taxon>
        <taxon>Actinomycetota</taxon>
        <taxon>Actinomycetes</taxon>
        <taxon>Micrococcales</taxon>
        <taxon>Micrococcaceae</taxon>
        <taxon>Arthrobacter</taxon>
    </lineage>
</organism>
<accession>A0A5D0XM38</accession>
<dbReference type="InterPro" id="IPR011257">
    <property type="entry name" value="DNA_glycosylase"/>
</dbReference>
<evidence type="ECO:0000256" key="1">
    <source>
        <dbReference type="PIRSR" id="PIRSR605019-1"/>
    </source>
</evidence>